<dbReference type="InterPro" id="IPR050819">
    <property type="entry name" value="Tripeptidyl-peptidase_I"/>
</dbReference>
<dbReference type="SUPFAM" id="SSF54897">
    <property type="entry name" value="Protease propeptides/inhibitors"/>
    <property type="match status" value="1"/>
</dbReference>
<dbReference type="PANTHER" id="PTHR14218:SF15">
    <property type="entry name" value="TRIPEPTIDYL-PEPTIDASE 1"/>
    <property type="match status" value="1"/>
</dbReference>
<feature type="active site" description="Charge relay system" evidence="8">
    <location>
        <position position="291"/>
    </location>
</feature>
<dbReference type="GO" id="GO:0004252">
    <property type="term" value="F:serine-type endopeptidase activity"/>
    <property type="evidence" value="ECO:0007669"/>
    <property type="project" value="UniProtKB-UniRule"/>
</dbReference>
<keyword evidence="7" id="KW-0865">Zymogen</keyword>
<name>A0A369UHN4_9GAMM</name>
<dbReference type="InterPro" id="IPR015366">
    <property type="entry name" value="S53_propep"/>
</dbReference>
<dbReference type="OrthoDB" id="9002785at2"/>
<keyword evidence="3" id="KW-0479">Metal-binding</keyword>
<keyword evidence="12" id="KW-1185">Reference proteome</keyword>
<dbReference type="InterPro" id="IPR030400">
    <property type="entry name" value="Sedolisin_dom"/>
</dbReference>
<accession>A0A369UHN4</accession>
<evidence type="ECO:0000256" key="3">
    <source>
        <dbReference type="ARBA" id="ARBA00022723"/>
    </source>
</evidence>
<dbReference type="Proteomes" id="UP000253782">
    <property type="component" value="Unassembled WGS sequence"/>
</dbReference>
<protein>
    <submittedName>
        <fullName evidence="11">Peptidase S53</fullName>
    </submittedName>
</protein>
<comment type="caution">
    <text evidence="11">The sequence shown here is derived from an EMBL/GenBank/DDBJ whole genome shotgun (WGS) entry which is preliminary data.</text>
</comment>
<evidence type="ECO:0000313" key="11">
    <source>
        <dbReference type="EMBL" id="RDD80081.1"/>
    </source>
</evidence>
<dbReference type="CDD" id="cd04056">
    <property type="entry name" value="Peptidases_S53"/>
    <property type="match status" value="1"/>
</dbReference>
<reference evidence="11 12" key="1">
    <citation type="submission" date="2018-07" db="EMBL/GenBank/DDBJ databases">
        <title>Dyella tabacisoli L4-6T, whole genome shotgun sequence.</title>
        <authorList>
            <person name="Zhou X.-K."/>
            <person name="Li W.-J."/>
            <person name="Duan Y.-Q."/>
        </authorList>
    </citation>
    <scope>NUCLEOTIDE SEQUENCE [LARGE SCALE GENOMIC DNA]</scope>
    <source>
        <strain evidence="11 12">L4-6</strain>
    </source>
</reference>
<evidence type="ECO:0000313" key="12">
    <source>
        <dbReference type="Proteomes" id="UP000253782"/>
    </source>
</evidence>
<dbReference type="PROSITE" id="PS51695">
    <property type="entry name" value="SEDOLISIN"/>
    <property type="match status" value="1"/>
</dbReference>
<proteinExistence type="predicted"/>
<keyword evidence="9" id="KW-0732">Signal</keyword>
<evidence type="ECO:0000256" key="9">
    <source>
        <dbReference type="SAM" id="SignalP"/>
    </source>
</evidence>
<keyword evidence="5 8" id="KW-0720">Serine protease</keyword>
<evidence type="ECO:0000256" key="1">
    <source>
        <dbReference type="ARBA" id="ARBA00001913"/>
    </source>
</evidence>
<gene>
    <name evidence="11" type="ORF">DVJ77_19650</name>
</gene>
<comment type="caution">
    <text evidence="8">Lacks conserved residue(s) required for the propagation of feature annotation.</text>
</comment>
<keyword evidence="6" id="KW-0106">Calcium</keyword>
<dbReference type="Pfam" id="PF09286">
    <property type="entry name" value="Pro-kuma_activ"/>
    <property type="match status" value="1"/>
</dbReference>
<dbReference type="PANTHER" id="PTHR14218">
    <property type="entry name" value="PROTEASE S8 TRIPEPTIDYL PEPTIDASE I CLN2"/>
    <property type="match status" value="1"/>
</dbReference>
<dbReference type="GO" id="GO:0008240">
    <property type="term" value="F:tripeptidyl-peptidase activity"/>
    <property type="evidence" value="ECO:0007669"/>
    <property type="project" value="TreeGrafter"/>
</dbReference>
<keyword evidence="4 8" id="KW-0378">Hydrolase</keyword>
<evidence type="ECO:0000259" key="10">
    <source>
        <dbReference type="PROSITE" id="PS51695"/>
    </source>
</evidence>
<dbReference type="CDD" id="cd11377">
    <property type="entry name" value="Pro-peptidase_S53"/>
    <property type="match status" value="1"/>
</dbReference>
<keyword evidence="2 8" id="KW-0645">Protease</keyword>
<evidence type="ECO:0000256" key="5">
    <source>
        <dbReference type="ARBA" id="ARBA00022825"/>
    </source>
</evidence>
<feature type="chain" id="PRO_5016661875" evidence="9">
    <location>
        <begin position="28"/>
        <end position="640"/>
    </location>
</feature>
<evidence type="ECO:0000256" key="6">
    <source>
        <dbReference type="ARBA" id="ARBA00022837"/>
    </source>
</evidence>
<dbReference type="RefSeq" id="WP_114847228.1">
    <property type="nucleotide sequence ID" value="NZ_JBHSPE010000025.1"/>
</dbReference>
<evidence type="ECO:0000256" key="4">
    <source>
        <dbReference type="ARBA" id="ARBA00022801"/>
    </source>
</evidence>
<evidence type="ECO:0000256" key="7">
    <source>
        <dbReference type="ARBA" id="ARBA00023145"/>
    </source>
</evidence>
<feature type="signal peptide" evidence="9">
    <location>
        <begin position="1"/>
        <end position="27"/>
    </location>
</feature>
<evidence type="ECO:0000256" key="8">
    <source>
        <dbReference type="PROSITE-ProRule" id="PRU01032"/>
    </source>
</evidence>
<dbReference type="SUPFAM" id="SSF52743">
    <property type="entry name" value="Subtilisin-like"/>
    <property type="match status" value="1"/>
</dbReference>
<dbReference type="GO" id="GO:0046872">
    <property type="term" value="F:metal ion binding"/>
    <property type="evidence" value="ECO:0007669"/>
    <property type="project" value="UniProtKB-KW"/>
</dbReference>
<dbReference type="InterPro" id="IPR036852">
    <property type="entry name" value="Peptidase_S8/S53_dom_sf"/>
</dbReference>
<feature type="active site" description="Charge relay system" evidence="8">
    <location>
        <position position="558"/>
    </location>
</feature>
<dbReference type="AlphaFoldDB" id="A0A369UHN4"/>
<dbReference type="EMBL" id="QQAH01000022">
    <property type="protein sequence ID" value="RDD80081.1"/>
    <property type="molecule type" value="Genomic_DNA"/>
</dbReference>
<comment type="cofactor">
    <cofactor evidence="1">
        <name>Ca(2+)</name>
        <dbReference type="ChEBI" id="CHEBI:29108"/>
    </cofactor>
</comment>
<dbReference type="GO" id="GO:0006508">
    <property type="term" value="P:proteolysis"/>
    <property type="evidence" value="ECO:0007669"/>
    <property type="project" value="UniProtKB-KW"/>
</dbReference>
<feature type="domain" description="Peptidase S53" evidence="10">
    <location>
        <begin position="216"/>
        <end position="639"/>
    </location>
</feature>
<dbReference type="SMART" id="SM00944">
    <property type="entry name" value="Pro-kuma_activ"/>
    <property type="match status" value="1"/>
</dbReference>
<evidence type="ECO:0000256" key="2">
    <source>
        <dbReference type="ARBA" id="ARBA00022670"/>
    </source>
</evidence>
<feature type="active site" description="Charge relay system" evidence="8">
    <location>
        <position position="295"/>
    </location>
</feature>
<sequence>MFTQLHRKSLTTALALLLCGVAGTSAARDVRPALDMGTANTAQTVNVTLVLNLHHQEALENYVYRTVTPGDPAYHKFLSTAEFARQYGATDDEIAQVQAFLKHNGIATTEVTANHLAIKTRGTISQFNNAFQTTIRDYQSSEGSHFHRPSREPVLPSALAGTVVMAAGLSTEAKYVSHHMHSSLASPQLTKLAPMANGLLTNKAATNGTATGVPGQYTVGDVANFYNINPLYNAGVTGKGSTIGIVTLADFYPADAYSYWNMIGLVTKPNRITQMHVDGGGVISGAAGSGETSLDVEQSGGLAPFADVLVYDAPNTDAGFLDAFNAAVSDNRADTISVSWGNPEVFYYNSLLTGGDFTGELRSFHQMFLEAAAQGQSMFAATGDSGAYDTVRALGHQLFNAPLTVDAPASDPFITAAGGTTTPFTFQFAGGPVASITEEGVWGWDYLQTYLDKVRPGRYDLFSVGGGGGVSIFWREPFYQQFTRGIKRTETNQSLIAQNPSLVFPGNTQTTPLTLLTLPGNFRGRNVPDVSLNADPETGYIVVSTADGGVGSGSGGTSFVAPQLNGISALLTESSGHRVGFWNPQIYFLQNAFGYGPWSAFNDIRAGDNWFYHGVRGYDPGAGIGTLNVTNLALFLGSGF</sequence>
<dbReference type="Gene3D" id="3.40.50.200">
    <property type="entry name" value="Peptidase S8/S53 domain"/>
    <property type="match status" value="1"/>
</dbReference>
<organism evidence="11 12">
    <name type="scientific">Dyella tabacisoli</name>
    <dbReference type="NCBI Taxonomy" id="2282381"/>
    <lineage>
        <taxon>Bacteria</taxon>
        <taxon>Pseudomonadati</taxon>
        <taxon>Pseudomonadota</taxon>
        <taxon>Gammaproteobacteria</taxon>
        <taxon>Lysobacterales</taxon>
        <taxon>Rhodanobacteraceae</taxon>
        <taxon>Dyella</taxon>
    </lineage>
</organism>